<feature type="domain" description="Methyltransferase" evidence="9">
    <location>
        <begin position="74"/>
        <end position="220"/>
    </location>
</feature>
<proteinExistence type="inferred from homology"/>
<evidence type="ECO:0000256" key="5">
    <source>
        <dbReference type="ARBA" id="ARBA00034545"/>
    </source>
</evidence>
<evidence type="ECO:0000256" key="2">
    <source>
        <dbReference type="ARBA" id="ARBA00022691"/>
    </source>
</evidence>
<dbReference type="InterPro" id="IPR026669">
    <property type="entry name" value="Arsenite_MeTrfase-like"/>
</dbReference>
<dbReference type="Pfam" id="PF13847">
    <property type="entry name" value="Methyltransf_31"/>
    <property type="match status" value="1"/>
</dbReference>
<dbReference type="Proteomes" id="UP000196239">
    <property type="component" value="Chromosome 1"/>
</dbReference>
<keyword evidence="11" id="KW-1185">Reference proteome</keyword>
<keyword evidence="10" id="KW-0489">Methyltransferase</keyword>
<protein>
    <recommendedName>
        <fullName evidence="5">Arsenite methyltransferase</fullName>
        <ecNumber evidence="4">2.1.1.137</ecNumber>
    </recommendedName>
</protein>
<dbReference type="EMBL" id="LN890280">
    <property type="protein sequence ID" value="CUR51123.1"/>
    <property type="molecule type" value="Genomic_DNA"/>
</dbReference>
<evidence type="ECO:0000256" key="7">
    <source>
        <dbReference type="ARBA" id="ARBA00047943"/>
    </source>
</evidence>
<keyword evidence="1 10" id="KW-0808">Transferase</keyword>
<dbReference type="GO" id="GO:0032259">
    <property type="term" value="P:methylation"/>
    <property type="evidence" value="ECO:0007669"/>
    <property type="project" value="UniProtKB-KW"/>
</dbReference>
<comment type="catalytic activity">
    <reaction evidence="7">
        <text>arsenic triglutathione + 2 [thioredoxin]-dithiol + 2 S-adenosyl-L-methionine + H2O = dimethylarsinous acid + 2 [thioredoxin]-disulfide + 3 glutathione + 2 S-adenosyl-L-homocysteine + 2 H(+)</text>
        <dbReference type="Rhea" id="RHEA:69464"/>
        <dbReference type="Rhea" id="RHEA-COMP:10698"/>
        <dbReference type="Rhea" id="RHEA-COMP:10700"/>
        <dbReference type="ChEBI" id="CHEBI:15377"/>
        <dbReference type="ChEBI" id="CHEBI:15378"/>
        <dbReference type="ChEBI" id="CHEBI:23808"/>
        <dbReference type="ChEBI" id="CHEBI:29950"/>
        <dbReference type="ChEBI" id="CHEBI:50058"/>
        <dbReference type="ChEBI" id="CHEBI:57856"/>
        <dbReference type="ChEBI" id="CHEBI:57925"/>
        <dbReference type="ChEBI" id="CHEBI:59789"/>
        <dbReference type="ChEBI" id="CHEBI:183640"/>
        <dbReference type="EC" id="2.1.1.137"/>
    </reaction>
</comment>
<dbReference type="SUPFAM" id="SSF53335">
    <property type="entry name" value="S-adenosyl-L-methionine-dependent methyltransferases"/>
    <property type="match status" value="1"/>
</dbReference>
<evidence type="ECO:0000256" key="6">
    <source>
        <dbReference type="ARBA" id="ARBA00047941"/>
    </source>
</evidence>
<dbReference type="Gene3D" id="3.40.50.150">
    <property type="entry name" value="Vaccinia Virus protein VP39"/>
    <property type="match status" value="1"/>
</dbReference>
<evidence type="ECO:0000259" key="9">
    <source>
        <dbReference type="Pfam" id="PF13847"/>
    </source>
</evidence>
<dbReference type="PANTHER" id="PTHR43675">
    <property type="entry name" value="ARSENITE METHYLTRANSFERASE"/>
    <property type="match status" value="1"/>
</dbReference>
<dbReference type="PANTHER" id="PTHR43675:SF8">
    <property type="entry name" value="ARSENITE METHYLTRANSFERASE"/>
    <property type="match status" value="1"/>
</dbReference>
<name>A0A128A189_9ARCH</name>
<reference evidence="11" key="1">
    <citation type="submission" date="2015-10" db="EMBL/GenBank/DDBJ databases">
        <authorList>
            <person name="Lehtovirta-Morley L.E."/>
            <person name="Vieille C."/>
        </authorList>
    </citation>
    <scope>NUCLEOTIDE SEQUENCE [LARGE SCALE GENOMIC DNA]</scope>
</reference>
<evidence type="ECO:0000256" key="8">
    <source>
        <dbReference type="ARBA" id="ARBA00048428"/>
    </source>
</evidence>
<evidence type="ECO:0000256" key="1">
    <source>
        <dbReference type="ARBA" id="ARBA00022679"/>
    </source>
</evidence>
<comment type="similarity">
    <text evidence="3">Belongs to the methyltransferase superfamily. Arsenite methyltransferase family.</text>
</comment>
<dbReference type="EC" id="2.1.1.137" evidence="4"/>
<dbReference type="InterPro" id="IPR029063">
    <property type="entry name" value="SAM-dependent_MTases_sf"/>
</dbReference>
<keyword evidence="2" id="KW-0949">S-adenosyl-L-methionine</keyword>
<dbReference type="AlphaFoldDB" id="A0A128A189"/>
<comment type="catalytic activity">
    <reaction evidence="8">
        <text>arsenic triglutathione + 3 [thioredoxin]-dithiol + 3 S-adenosyl-L-methionine = trimethylarsine + 3 [thioredoxin]-disulfide + 3 glutathione + 3 S-adenosyl-L-homocysteine + 3 H(+)</text>
        <dbReference type="Rhea" id="RHEA:69432"/>
        <dbReference type="Rhea" id="RHEA-COMP:10698"/>
        <dbReference type="Rhea" id="RHEA-COMP:10700"/>
        <dbReference type="ChEBI" id="CHEBI:15378"/>
        <dbReference type="ChEBI" id="CHEBI:27130"/>
        <dbReference type="ChEBI" id="CHEBI:29950"/>
        <dbReference type="ChEBI" id="CHEBI:50058"/>
        <dbReference type="ChEBI" id="CHEBI:57856"/>
        <dbReference type="ChEBI" id="CHEBI:57925"/>
        <dbReference type="ChEBI" id="CHEBI:59789"/>
        <dbReference type="ChEBI" id="CHEBI:183640"/>
        <dbReference type="EC" id="2.1.1.137"/>
    </reaction>
</comment>
<organism evidence="10 11">
    <name type="scientific">Nitrosotalea devaniterrae</name>
    <dbReference type="NCBI Taxonomy" id="1078905"/>
    <lineage>
        <taxon>Archaea</taxon>
        <taxon>Nitrososphaerota</taxon>
        <taxon>Nitrososphaeria</taxon>
        <taxon>Nitrosotaleales</taxon>
        <taxon>Nitrosotaleaceae</taxon>
        <taxon>Nitrosotalea</taxon>
    </lineage>
</organism>
<evidence type="ECO:0000313" key="11">
    <source>
        <dbReference type="Proteomes" id="UP000196239"/>
    </source>
</evidence>
<dbReference type="CDD" id="cd02440">
    <property type="entry name" value="AdoMet_MTases"/>
    <property type="match status" value="1"/>
</dbReference>
<evidence type="ECO:0000256" key="3">
    <source>
        <dbReference type="ARBA" id="ARBA00034487"/>
    </source>
</evidence>
<sequence>MTDTIKEKVKERYAKIALTGNSDCCCMPGECSTGDSLIDASKIIGYDQEELKSIPGAAILGVGCGAPIKFANLKDGETVVDLGSGAGIDAFLSANKVSKSGKVIGIDMTDEMLYTARKNAKEGNYTNVEFRKGDIENNIPVDNDTVDAVISNCVINLTSNKTDAFREVHRILKQGGRMVISDLVTDREIEQGQVNADQWCSCIDGALTKENYIQSIKKAGFENVDVLEERTYMEGEKVNGRKISSLVIRAIK</sequence>
<dbReference type="NCBIfam" id="NF008823">
    <property type="entry name" value="PRK11873.1"/>
    <property type="match status" value="1"/>
</dbReference>
<comment type="catalytic activity">
    <reaction evidence="6">
        <text>arsenic triglutathione + [thioredoxin]-dithiol + S-adenosyl-L-methionine + 2 H2O = methylarsonous acid + [thioredoxin]-disulfide + 3 glutathione + S-adenosyl-L-homocysteine + H(+)</text>
        <dbReference type="Rhea" id="RHEA:69460"/>
        <dbReference type="Rhea" id="RHEA-COMP:10698"/>
        <dbReference type="Rhea" id="RHEA-COMP:10700"/>
        <dbReference type="ChEBI" id="CHEBI:15377"/>
        <dbReference type="ChEBI" id="CHEBI:15378"/>
        <dbReference type="ChEBI" id="CHEBI:17826"/>
        <dbReference type="ChEBI" id="CHEBI:29950"/>
        <dbReference type="ChEBI" id="CHEBI:50058"/>
        <dbReference type="ChEBI" id="CHEBI:57856"/>
        <dbReference type="ChEBI" id="CHEBI:57925"/>
        <dbReference type="ChEBI" id="CHEBI:59789"/>
        <dbReference type="ChEBI" id="CHEBI:183640"/>
        <dbReference type="EC" id="2.1.1.137"/>
    </reaction>
</comment>
<dbReference type="KEGG" id="ndv:NDEV_0358"/>
<gene>
    <name evidence="10" type="ORF">NDEV_0358</name>
</gene>
<dbReference type="GO" id="GO:0030791">
    <property type="term" value="F:arsenite methyltransferase activity"/>
    <property type="evidence" value="ECO:0007669"/>
    <property type="project" value="UniProtKB-EC"/>
</dbReference>
<evidence type="ECO:0000313" key="10">
    <source>
        <dbReference type="EMBL" id="CUR51123.1"/>
    </source>
</evidence>
<accession>A0A128A189</accession>
<evidence type="ECO:0000256" key="4">
    <source>
        <dbReference type="ARBA" id="ARBA00034521"/>
    </source>
</evidence>
<dbReference type="InterPro" id="IPR025714">
    <property type="entry name" value="Methyltranfer_dom"/>
</dbReference>